<dbReference type="EMBL" id="VRMN01000001">
    <property type="protein sequence ID" value="KAA8498636.1"/>
    <property type="molecule type" value="Genomic_DNA"/>
</dbReference>
<keyword evidence="2" id="KW-1185">Reference proteome</keyword>
<sequence length="155" mass="17486">MRFGVVTYSSKREGESERQLVERMWLQGAASGISLSVLAWQEASEQLPHVPNWSRALILVLVCICALLVPHVGRRVDAALFRDKSSDNAPAYNPFQSPPVSDDDAIIDISRLGCVSSDDHEDQDGVNTDLDNMDDFEFQNWQLKRECKRYGMELV</sequence>
<dbReference type="AlphaFoldDB" id="A0A5J4Z4P0"/>
<reference evidence="2" key="1">
    <citation type="journal article" date="2019" name="Nat. Commun.">
        <title>Expansion of phycobilisome linker gene families in mesophilic red algae.</title>
        <authorList>
            <person name="Lee J."/>
            <person name="Kim D."/>
            <person name="Bhattacharya D."/>
            <person name="Yoon H.S."/>
        </authorList>
    </citation>
    <scope>NUCLEOTIDE SEQUENCE [LARGE SCALE GENOMIC DNA]</scope>
    <source>
        <strain evidence="2">CCMP 1328</strain>
    </source>
</reference>
<gene>
    <name evidence="1" type="ORF">FVE85_6221</name>
</gene>
<proteinExistence type="predicted"/>
<evidence type="ECO:0000313" key="1">
    <source>
        <dbReference type="EMBL" id="KAA8498636.1"/>
    </source>
</evidence>
<accession>A0A5J4Z4P0</accession>
<organism evidence="1 2">
    <name type="scientific">Porphyridium purpureum</name>
    <name type="common">Red alga</name>
    <name type="synonym">Porphyridium cruentum</name>
    <dbReference type="NCBI Taxonomy" id="35688"/>
    <lineage>
        <taxon>Eukaryota</taxon>
        <taxon>Rhodophyta</taxon>
        <taxon>Bangiophyceae</taxon>
        <taxon>Porphyridiales</taxon>
        <taxon>Porphyridiaceae</taxon>
        <taxon>Porphyridium</taxon>
    </lineage>
</organism>
<name>A0A5J4Z4P0_PORPP</name>
<evidence type="ECO:0000313" key="2">
    <source>
        <dbReference type="Proteomes" id="UP000324585"/>
    </source>
</evidence>
<protein>
    <submittedName>
        <fullName evidence="1">Uncharacterized protein</fullName>
    </submittedName>
</protein>
<comment type="caution">
    <text evidence="1">The sequence shown here is derived from an EMBL/GenBank/DDBJ whole genome shotgun (WGS) entry which is preliminary data.</text>
</comment>
<dbReference type="Proteomes" id="UP000324585">
    <property type="component" value="Unassembled WGS sequence"/>
</dbReference>